<evidence type="ECO:0000313" key="2">
    <source>
        <dbReference type="Proteomes" id="UP000218263"/>
    </source>
</evidence>
<evidence type="ECO:0000313" key="1">
    <source>
        <dbReference type="EMBL" id="BAU54714.1"/>
    </source>
</evidence>
<sequence>MVTFFEASLDTISVHHVGNQALSEMYALSDHPLELKDEIIPNLLMQYFLKPFEKANEVYHLTHSSGNLSLNEVHHFAAQVFDDKEYFHSASEGLAKHLYKVANHPNIKGGELYVVYFNKVQIEGNPLDAIGIFKSENKETYLKVYPDKGGFQVDYEENAININKLDKGVLIFNIEKENGYKVVVIDKTNGGQEAAVYWKDQFLQLKIRNDSFNQTSNTLGIYKNFVTQKLDDEFEMSKADKIDLLNRSMKYFKEKDTFDMDEFTGEVIGNPQAIESFKNFKSQYEQEFDSPISDTFEISDNAVKKQARVYKSVLKLDKNFHIYIHGDKELIEKGFDDDKHMNYYKVYFKEEN</sequence>
<dbReference type="EMBL" id="AP017313">
    <property type="protein sequence ID" value="BAU54714.1"/>
    <property type="molecule type" value="Genomic_DNA"/>
</dbReference>
<keyword evidence="2" id="KW-1185">Reference proteome</keyword>
<dbReference type="OrthoDB" id="9153118at2"/>
<dbReference type="GO" id="GO:0009295">
    <property type="term" value="C:nucleoid"/>
    <property type="evidence" value="ECO:0007669"/>
    <property type="project" value="InterPro"/>
</dbReference>
<dbReference type="RefSeq" id="WP_096352760.1">
    <property type="nucleotide sequence ID" value="NZ_AP017313.1"/>
</dbReference>
<dbReference type="Proteomes" id="UP000218263">
    <property type="component" value="Chromosome"/>
</dbReference>
<organism evidence="1 2">
    <name type="scientific">Mucilaginibacter gotjawali</name>
    <dbReference type="NCBI Taxonomy" id="1550579"/>
    <lineage>
        <taxon>Bacteria</taxon>
        <taxon>Pseudomonadati</taxon>
        <taxon>Bacteroidota</taxon>
        <taxon>Sphingobacteriia</taxon>
        <taxon>Sphingobacteriales</taxon>
        <taxon>Sphingobacteriaceae</taxon>
        <taxon>Mucilaginibacter</taxon>
    </lineage>
</organism>
<gene>
    <name evidence="1" type="ORF">MgSA37_02892</name>
</gene>
<name>A0A0X8X750_9SPHI</name>
<protein>
    <submittedName>
        <fullName evidence="1">37-kD nucleoid-associated bacterial protein</fullName>
    </submittedName>
</protein>
<proteinExistence type="predicted"/>
<dbReference type="KEGG" id="mgot:MgSA37_02892"/>
<dbReference type="AlphaFoldDB" id="A0A0X8X750"/>
<accession>A0A0X8X750</accession>
<reference evidence="1 2" key="1">
    <citation type="submission" date="2015-12" db="EMBL/GenBank/DDBJ databases">
        <title>Genome sequence of Mucilaginibacter gotjawali.</title>
        <authorList>
            <person name="Lee J.S."/>
            <person name="Lee K.C."/>
            <person name="Kim K.K."/>
            <person name="Lee B.W."/>
        </authorList>
    </citation>
    <scope>NUCLEOTIDE SEQUENCE [LARGE SCALE GENOMIC DNA]</scope>
    <source>
        <strain evidence="1 2">SA3-7</strain>
    </source>
</reference>